<name>A0A6I4TGS8_9SPHN</name>
<dbReference type="InterPro" id="IPR003615">
    <property type="entry name" value="HNH_nuc"/>
</dbReference>
<protein>
    <submittedName>
        <fullName evidence="2">DUF262 domain-containing protein</fullName>
    </submittedName>
</protein>
<evidence type="ECO:0000259" key="1">
    <source>
        <dbReference type="SMART" id="SM00507"/>
    </source>
</evidence>
<dbReference type="SMART" id="SM00507">
    <property type="entry name" value="HNHc"/>
    <property type="match status" value="1"/>
</dbReference>
<keyword evidence="3" id="KW-1185">Reference proteome</keyword>
<dbReference type="Pfam" id="PF01844">
    <property type="entry name" value="HNH"/>
    <property type="match status" value="1"/>
</dbReference>
<dbReference type="EMBL" id="WTZA01000002">
    <property type="protein sequence ID" value="MXO75738.1"/>
    <property type="molecule type" value="Genomic_DNA"/>
</dbReference>
<comment type="caution">
    <text evidence="2">The sequence shown here is derived from an EMBL/GenBank/DDBJ whole genome shotgun (WGS) entry which is preliminary data.</text>
</comment>
<dbReference type="InterPro" id="IPR004919">
    <property type="entry name" value="GmrSD_N"/>
</dbReference>
<sequence>MKAKSETMTIEDLVDLHKAQMLKANPEYQRGIVWSSAQKKKLIDSVLRGYPLPRIYLHHISTNIAGMKSEGLEVIDGQQRINALSDFAQGAFKLFDPVADAETAKFPSFLRDQPCPWANKNFDALSDDLKKSFLETTIPVARIETKDANEVRDLFVRLQGGVPLSAQERRDALPGNFTDFILRLGGKPEIARYPGHDFFVRSLGMKPGQDRGKTRQLAAQIAVLFFNRRAKGADSYCDINAAAVDDFYYQNLDFQQESEDAARLLAILDKLAQLIQHGNHAKLRGHDAMHLVLLADALWDDYVRNWEARLPEALDKFLAAISEGNLTKSDPVPSEYWTRYAQWTRVNSDRGETIGLRHRFYQEKMLASLQPLQVKDPVRLYGELERSVLFYRQSKRCLVCDGDMLWHDVEVHHVDEHSKGGPTTLENGAAVHKKCHPKGKMQTESFAAKLSAANAASTPI</sequence>
<evidence type="ECO:0000313" key="2">
    <source>
        <dbReference type="EMBL" id="MXO75738.1"/>
    </source>
</evidence>
<evidence type="ECO:0000313" key="3">
    <source>
        <dbReference type="Proteomes" id="UP000439522"/>
    </source>
</evidence>
<gene>
    <name evidence="2" type="ORF">GRI40_10965</name>
</gene>
<proteinExistence type="predicted"/>
<dbReference type="GO" id="GO:0004519">
    <property type="term" value="F:endonuclease activity"/>
    <property type="evidence" value="ECO:0007669"/>
    <property type="project" value="InterPro"/>
</dbReference>
<dbReference type="OrthoDB" id="9798761at2"/>
<feature type="domain" description="HNH nuclease" evidence="1">
    <location>
        <begin position="384"/>
        <end position="437"/>
    </location>
</feature>
<dbReference type="InterPro" id="IPR002711">
    <property type="entry name" value="HNH"/>
</dbReference>
<dbReference type="RefSeq" id="WP_160611627.1">
    <property type="nucleotide sequence ID" value="NZ_WTZA01000002.1"/>
</dbReference>
<dbReference type="GO" id="GO:0008270">
    <property type="term" value="F:zinc ion binding"/>
    <property type="evidence" value="ECO:0007669"/>
    <property type="project" value="InterPro"/>
</dbReference>
<dbReference type="Gene3D" id="1.10.30.50">
    <property type="match status" value="1"/>
</dbReference>
<dbReference type="Pfam" id="PF03235">
    <property type="entry name" value="GmrSD_N"/>
    <property type="match status" value="1"/>
</dbReference>
<dbReference type="GO" id="GO:0003676">
    <property type="term" value="F:nucleic acid binding"/>
    <property type="evidence" value="ECO:0007669"/>
    <property type="project" value="InterPro"/>
</dbReference>
<dbReference type="Proteomes" id="UP000439522">
    <property type="component" value="Unassembled WGS sequence"/>
</dbReference>
<dbReference type="AlphaFoldDB" id="A0A6I4TGS8"/>
<dbReference type="CDD" id="cd00085">
    <property type="entry name" value="HNHc"/>
    <property type="match status" value="1"/>
</dbReference>
<accession>A0A6I4TGS8</accession>
<dbReference type="PANTHER" id="PTHR39639">
    <property type="entry name" value="CHROMOSOME 16, WHOLE GENOME SHOTGUN SEQUENCE"/>
    <property type="match status" value="1"/>
</dbReference>
<dbReference type="PANTHER" id="PTHR39639:SF1">
    <property type="entry name" value="DUF262 DOMAIN-CONTAINING PROTEIN"/>
    <property type="match status" value="1"/>
</dbReference>
<organism evidence="2 3">
    <name type="scientific">Tsuneonella aeria</name>
    <dbReference type="NCBI Taxonomy" id="1837929"/>
    <lineage>
        <taxon>Bacteria</taxon>
        <taxon>Pseudomonadati</taxon>
        <taxon>Pseudomonadota</taxon>
        <taxon>Alphaproteobacteria</taxon>
        <taxon>Sphingomonadales</taxon>
        <taxon>Erythrobacteraceae</taxon>
        <taxon>Tsuneonella</taxon>
    </lineage>
</organism>
<reference evidence="2 3" key="1">
    <citation type="submission" date="2019-12" db="EMBL/GenBank/DDBJ databases">
        <title>Genomic-based taxomic classification of the family Erythrobacteraceae.</title>
        <authorList>
            <person name="Xu L."/>
        </authorList>
    </citation>
    <scope>NUCLEOTIDE SEQUENCE [LARGE SCALE GENOMIC DNA]</scope>
    <source>
        <strain evidence="2 3">100921-2</strain>
    </source>
</reference>